<dbReference type="STRING" id="1801990.A2V69_00590"/>
<protein>
    <recommendedName>
        <fullName evidence="3">SIR2-like domain-containing protein</fullName>
    </recommendedName>
</protein>
<accession>A0A1G2F1T1</accession>
<gene>
    <name evidence="1" type="ORF">A2V69_00590</name>
</gene>
<organism evidence="1 2">
    <name type="scientific">Candidatus Portnoybacteria bacterium RBG_13_40_8</name>
    <dbReference type="NCBI Taxonomy" id="1801990"/>
    <lineage>
        <taxon>Bacteria</taxon>
        <taxon>Candidatus Portnoyibacteriota</taxon>
    </lineage>
</organism>
<comment type="caution">
    <text evidence="1">The sequence shown here is derived from an EMBL/GenBank/DDBJ whole genome shotgun (WGS) entry which is preliminary data.</text>
</comment>
<dbReference type="EMBL" id="MHMT01000030">
    <property type="protein sequence ID" value="OGZ31897.1"/>
    <property type="molecule type" value="Genomic_DNA"/>
</dbReference>
<dbReference type="AlphaFoldDB" id="A0A1G2F1T1"/>
<evidence type="ECO:0008006" key="3">
    <source>
        <dbReference type="Google" id="ProtNLM"/>
    </source>
</evidence>
<proteinExistence type="predicted"/>
<name>A0A1G2F1T1_9BACT</name>
<evidence type="ECO:0000313" key="2">
    <source>
        <dbReference type="Proteomes" id="UP000177810"/>
    </source>
</evidence>
<sequence>MAYPVIILGAGASNDYIDLDKRYLPRQRHLEDIRIDLNWQPPLGNDLFDTRFEKTIRGFPQVRLLASSIYSSNKELEDRLSELVENAVSKERIQKELLSFEFYLQNLFIKISENYKRPLNNYATLIKSVHDFTDRNNKVCFATFNYDLLLDECLEEELNDKRSDTNSELPAYVKNPIKLIKLHGSCDWGYPLPNSFELEPAANKEELYKILMKDWNFLTNHKISLSIGRGGKIPIYRSKNYYIENETKDRRLYLFPAVAIPLPQKDFICPESHIKELETALGETDKILIIGWKAGDQRLINIMENTIKKPVMITIVSKGENDIDEIKKKLSRIDKISFFNTNQNGFSDFIQKGEHEKFLSIDPSTI</sequence>
<dbReference type="Proteomes" id="UP000177810">
    <property type="component" value="Unassembled WGS sequence"/>
</dbReference>
<reference evidence="1 2" key="1">
    <citation type="journal article" date="2016" name="Nat. Commun.">
        <title>Thousands of microbial genomes shed light on interconnected biogeochemical processes in an aquifer system.</title>
        <authorList>
            <person name="Anantharaman K."/>
            <person name="Brown C.T."/>
            <person name="Hug L.A."/>
            <person name="Sharon I."/>
            <person name="Castelle C.J."/>
            <person name="Probst A.J."/>
            <person name="Thomas B.C."/>
            <person name="Singh A."/>
            <person name="Wilkins M.J."/>
            <person name="Karaoz U."/>
            <person name="Brodie E.L."/>
            <person name="Williams K.H."/>
            <person name="Hubbard S.S."/>
            <person name="Banfield J.F."/>
        </authorList>
    </citation>
    <scope>NUCLEOTIDE SEQUENCE [LARGE SCALE GENOMIC DNA]</scope>
</reference>
<evidence type="ECO:0000313" key="1">
    <source>
        <dbReference type="EMBL" id="OGZ31897.1"/>
    </source>
</evidence>